<dbReference type="RefSeq" id="WP_036937478.1">
    <property type="nucleotide sequence ID" value="NZ_JQKC01000005.1"/>
</dbReference>
<dbReference type="SUPFAM" id="SSF102114">
    <property type="entry name" value="Radical SAM enzymes"/>
    <property type="match status" value="1"/>
</dbReference>
<dbReference type="InterPro" id="IPR058240">
    <property type="entry name" value="rSAM_sf"/>
</dbReference>
<proteinExistence type="predicted"/>
<dbReference type="OrthoDB" id="9808591at2"/>
<keyword evidence="3" id="KW-0949">S-adenosyl-L-methionine</keyword>
<name>A0A0L6JSZ4_9FIRM</name>
<dbReference type="CDD" id="cd01335">
    <property type="entry name" value="Radical_SAM"/>
    <property type="match status" value="1"/>
</dbReference>
<dbReference type="EMBL" id="LGTC01000001">
    <property type="protein sequence ID" value="KNY28938.1"/>
    <property type="molecule type" value="Genomic_DNA"/>
</dbReference>
<evidence type="ECO:0000256" key="2">
    <source>
        <dbReference type="ARBA" id="ARBA00022485"/>
    </source>
</evidence>
<comment type="cofactor">
    <cofactor evidence="1">
        <name>[4Fe-4S] cluster</name>
        <dbReference type="ChEBI" id="CHEBI:49883"/>
    </cofactor>
</comment>
<evidence type="ECO:0000256" key="1">
    <source>
        <dbReference type="ARBA" id="ARBA00001966"/>
    </source>
</evidence>
<organism evidence="8 9">
    <name type="scientific">Pseudobacteroides cellulosolvens ATCC 35603 = DSM 2933</name>
    <dbReference type="NCBI Taxonomy" id="398512"/>
    <lineage>
        <taxon>Bacteria</taxon>
        <taxon>Bacillati</taxon>
        <taxon>Bacillota</taxon>
        <taxon>Clostridia</taxon>
        <taxon>Eubacteriales</taxon>
        <taxon>Oscillospiraceae</taxon>
        <taxon>Pseudobacteroides</taxon>
    </lineage>
</organism>
<evidence type="ECO:0000256" key="6">
    <source>
        <dbReference type="ARBA" id="ARBA00023014"/>
    </source>
</evidence>
<dbReference type="Proteomes" id="UP000036923">
    <property type="component" value="Unassembled WGS sequence"/>
</dbReference>
<dbReference type="SMART" id="SM00729">
    <property type="entry name" value="Elp3"/>
    <property type="match status" value="1"/>
</dbReference>
<comment type="caution">
    <text evidence="8">The sequence shown here is derived from an EMBL/GenBank/DDBJ whole genome shotgun (WGS) entry which is preliminary data.</text>
</comment>
<keyword evidence="9" id="KW-1185">Reference proteome</keyword>
<dbReference type="GO" id="GO:0032324">
    <property type="term" value="P:molybdopterin cofactor biosynthetic process"/>
    <property type="evidence" value="ECO:0007669"/>
    <property type="project" value="UniProtKB-ARBA"/>
</dbReference>
<dbReference type="PANTHER" id="PTHR43273">
    <property type="entry name" value="ANAEROBIC SULFATASE-MATURATING ENZYME HOMOLOG ASLB-RELATED"/>
    <property type="match status" value="1"/>
</dbReference>
<dbReference type="PATRIC" id="fig|398512.5.peg.4409"/>
<reference evidence="9" key="1">
    <citation type="submission" date="2015-07" db="EMBL/GenBank/DDBJ databases">
        <title>Near-Complete Genome Sequence of the Cellulolytic Bacterium Bacteroides (Pseudobacteroides) cellulosolvens ATCC 35603.</title>
        <authorList>
            <person name="Dassa B."/>
            <person name="Utturkar S.M."/>
            <person name="Klingeman D.M."/>
            <person name="Hurt R.A."/>
            <person name="Keller M."/>
            <person name="Xu J."/>
            <person name="Reddy Y.H.K."/>
            <person name="Borovok I."/>
            <person name="Grinberg I.R."/>
            <person name="Lamed R."/>
            <person name="Zhivin O."/>
            <person name="Bayer E.A."/>
            <person name="Brown S.D."/>
        </authorList>
    </citation>
    <scope>NUCLEOTIDE SEQUENCE [LARGE SCALE GENOMIC DNA]</scope>
    <source>
        <strain evidence="9">DSM 2933</strain>
    </source>
</reference>
<dbReference type="NCBIfam" id="TIGR04085">
    <property type="entry name" value="rSAM_more_4Fe4S"/>
    <property type="match status" value="1"/>
</dbReference>
<dbReference type="STRING" id="398512.Bccel_4212"/>
<dbReference type="GO" id="GO:0016491">
    <property type="term" value="F:oxidoreductase activity"/>
    <property type="evidence" value="ECO:0007669"/>
    <property type="project" value="InterPro"/>
</dbReference>
<dbReference type="InterPro" id="IPR023885">
    <property type="entry name" value="4Fe4S-binding_SPASM_dom"/>
</dbReference>
<evidence type="ECO:0000313" key="8">
    <source>
        <dbReference type="EMBL" id="KNY28938.1"/>
    </source>
</evidence>
<accession>A0A0L6JSZ4</accession>
<protein>
    <submittedName>
        <fullName evidence="8">4Fe4S-binding SPASM domain containing protein</fullName>
    </submittedName>
</protein>
<sequence>MDKILENRFYTYQIDDKYFYYDSITSVISESTIKLNSTIERLKHENIDTIKNNAMKEQDIETYKYISKLEKLIKSTDYLCDNGVQFTRKKAQVKNLADDTKTCNTLWLSISHTCNMNCIYCFGQGGNYGGPETMMSKETAKESIDLFFSKVDNNTKRIKVNFFGGEPLTNKKVLIYSVDYINKVAVKKGIKVKYLIDTNGTLLDDEIINVFIENNFEVIISIDGVEEIQNKNRPLRIEGNSFEIIMNNVRKLNRLNKKVTARMTLTKDAMRNFKKSVFELWDRGFSYIFFEMVSTSMSDLKVTGEDLEEFRQQLSEVAEVTYKNIISGIDKEVLNLTKKFDIIHKRNIGTECSYYSPYTLMFTPEGEIYNCFWMFGKEEHKIGTIKHGICKSVRDRVYKEDDMCRACWAKRICGGGCLCKEITHSGEKEDNFEVYCNQRKIVIAEVLKLYTKLSYENALANICG</sequence>
<dbReference type="PANTHER" id="PTHR43273:SF8">
    <property type="entry name" value="RADICAL SAM DOMAIN PROTEIN"/>
    <property type="match status" value="1"/>
</dbReference>
<dbReference type="AlphaFoldDB" id="A0A0L6JSZ4"/>
<dbReference type="InterPro" id="IPR007197">
    <property type="entry name" value="rSAM"/>
</dbReference>
<dbReference type="GO" id="GO:0046872">
    <property type="term" value="F:metal ion binding"/>
    <property type="evidence" value="ECO:0007669"/>
    <property type="project" value="UniProtKB-KW"/>
</dbReference>
<evidence type="ECO:0000313" key="9">
    <source>
        <dbReference type="Proteomes" id="UP000036923"/>
    </source>
</evidence>
<dbReference type="SFLD" id="SFLDG01386">
    <property type="entry name" value="main_SPASM_domain-containing"/>
    <property type="match status" value="1"/>
</dbReference>
<dbReference type="Gene3D" id="3.20.20.70">
    <property type="entry name" value="Aldolase class I"/>
    <property type="match status" value="1"/>
</dbReference>
<dbReference type="Pfam" id="PF04055">
    <property type="entry name" value="Radical_SAM"/>
    <property type="match status" value="1"/>
</dbReference>
<keyword evidence="4" id="KW-0479">Metal-binding</keyword>
<keyword evidence="5" id="KW-0408">Iron</keyword>
<dbReference type="InterPro" id="IPR000385">
    <property type="entry name" value="MoaA_NifB_PqqE_Fe-S-bd_CS"/>
</dbReference>
<feature type="domain" description="Radical SAM core" evidence="7">
    <location>
        <begin position="100"/>
        <end position="332"/>
    </location>
</feature>
<dbReference type="InterPro" id="IPR006638">
    <property type="entry name" value="Elp3/MiaA/NifB-like_rSAM"/>
</dbReference>
<dbReference type="eggNOG" id="COG0641">
    <property type="taxonomic scope" value="Bacteria"/>
</dbReference>
<keyword evidence="6" id="KW-0411">Iron-sulfur</keyword>
<evidence type="ECO:0000256" key="5">
    <source>
        <dbReference type="ARBA" id="ARBA00023004"/>
    </source>
</evidence>
<dbReference type="InterPro" id="IPR013785">
    <property type="entry name" value="Aldolase_TIM"/>
</dbReference>
<evidence type="ECO:0000259" key="7">
    <source>
        <dbReference type="PROSITE" id="PS51918"/>
    </source>
</evidence>
<evidence type="ECO:0000256" key="3">
    <source>
        <dbReference type="ARBA" id="ARBA00022691"/>
    </source>
</evidence>
<evidence type="ECO:0000256" key="4">
    <source>
        <dbReference type="ARBA" id="ARBA00022723"/>
    </source>
</evidence>
<dbReference type="SFLD" id="SFLDS00029">
    <property type="entry name" value="Radical_SAM"/>
    <property type="match status" value="1"/>
</dbReference>
<dbReference type="PROSITE" id="PS01305">
    <property type="entry name" value="MOAA_NIFB_PQQE"/>
    <property type="match status" value="1"/>
</dbReference>
<dbReference type="InterPro" id="IPR023867">
    <property type="entry name" value="Sulphatase_maturase_rSAM"/>
</dbReference>
<dbReference type="GO" id="GO:0051539">
    <property type="term" value="F:4 iron, 4 sulfur cluster binding"/>
    <property type="evidence" value="ECO:0007669"/>
    <property type="project" value="UniProtKB-KW"/>
</dbReference>
<dbReference type="PROSITE" id="PS51918">
    <property type="entry name" value="RADICAL_SAM"/>
    <property type="match status" value="1"/>
</dbReference>
<dbReference type="SFLD" id="SFLDG01067">
    <property type="entry name" value="SPASM/twitch_domain_containing"/>
    <property type="match status" value="1"/>
</dbReference>
<gene>
    <name evidence="8" type="ORF">Bccel_4212</name>
</gene>
<dbReference type="SFLD" id="SFLDG01384">
    <property type="entry name" value="thioether_bond_formation_requi"/>
    <property type="match status" value="1"/>
</dbReference>
<keyword evidence="2" id="KW-0004">4Fe-4S</keyword>